<dbReference type="AlphaFoldDB" id="A0A143HCA8"/>
<keyword evidence="2 5" id="KW-0645">Protease</keyword>
<sequence length="403" mass="43699">MKFKQKLISAACATGCCFLIQTATTQAKETSTHLQDVLISYKDHQGKQYAEQHVEHVEKHLGDMKMVRANVNTKQYRLLKNNSHIEWVKTSTDKMHIASTSTIKSVAPNYKPKWNMNYVKAPTYWKKGYLGKGVKVAIIDTGVNEVEGLGNVVKRISFAKDNPATKDIDESDPYDRGNYGDGHGTSVAAILGSQLDKKTQSSSHLNVAGVAPNIRIYSLKYADGTSNGQIGDMIEAIQWSIKHHMQIINISSSIYTDHPGLKKAINQATKKGIIIVASAGNDGPHDAPTYPARYENVIGVASIGKDKKSSPFSNRGASVDFAAPGDDVATLNVVGEKIVTSGTSFAAPHVTGLVALLIERYPNSSSTTIINKLKKNALDLGAKGKDSKYGYGLAQLPKIPTKK</sequence>
<dbReference type="InterPro" id="IPR000209">
    <property type="entry name" value="Peptidase_S8/S53_dom"/>
</dbReference>
<dbReference type="GO" id="GO:0004252">
    <property type="term" value="F:serine-type endopeptidase activity"/>
    <property type="evidence" value="ECO:0007669"/>
    <property type="project" value="UniProtKB-UniRule"/>
</dbReference>
<keyword evidence="9" id="KW-1185">Reference proteome</keyword>
<evidence type="ECO:0000259" key="7">
    <source>
        <dbReference type="Pfam" id="PF00082"/>
    </source>
</evidence>
<dbReference type="RefSeq" id="WP_066787290.1">
    <property type="nucleotide sequence ID" value="NZ_CP014806.1"/>
</dbReference>
<dbReference type="InterPro" id="IPR015500">
    <property type="entry name" value="Peptidase_S8_subtilisin-rel"/>
</dbReference>
<feature type="active site" description="Charge relay system" evidence="5">
    <location>
        <position position="140"/>
    </location>
</feature>
<evidence type="ECO:0000256" key="3">
    <source>
        <dbReference type="ARBA" id="ARBA00022801"/>
    </source>
</evidence>
<dbReference type="InterPro" id="IPR023828">
    <property type="entry name" value="Peptidase_S8_Ser-AS"/>
</dbReference>
<reference evidence="8 9" key="1">
    <citation type="journal article" date="2016" name="Genome Announc.">
        <title>Whole-Genome Sequence of Rummeliibacillus stabekisii Strain PP9 Isolated from Antarctic Soil.</title>
        <authorList>
            <person name="da Mota F.F."/>
            <person name="Vollu R.E."/>
            <person name="Jurelevicius D."/>
            <person name="Seldin L."/>
        </authorList>
    </citation>
    <scope>NUCLEOTIDE SEQUENCE [LARGE SCALE GENOMIC DNA]</scope>
    <source>
        <strain evidence="8 9">PP9</strain>
    </source>
</reference>
<proteinExistence type="inferred from homology"/>
<comment type="similarity">
    <text evidence="1 5">Belongs to the peptidase S8 family.</text>
</comment>
<protein>
    <recommendedName>
        <fullName evidence="7">Peptidase S8/S53 domain-containing protein</fullName>
    </recommendedName>
</protein>
<organism evidence="8 9">
    <name type="scientific">Rummeliibacillus stabekisii</name>
    <dbReference type="NCBI Taxonomy" id="241244"/>
    <lineage>
        <taxon>Bacteria</taxon>
        <taxon>Bacillati</taxon>
        <taxon>Bacillota</taxon>
        <taxon>Bacilli</taxon>
        <taxon>Bacillales</taxon>
        <taxon>Caryophanaceae</taxon>
        <taxon>Rummeliibacillus</taxon>
    </lineage>
</organism>
<dbReference type="STRING" id="241244.ATY39_06060"/>
<dbReference type="PANTHER" id="PTHR43806">
    <property type="entry name" value="PEPTIDASE S8"/>
    <property type="match status" value="1"/>
</dbReference>
<dbReference type="InterPro" id="IPR036852">
    <property type="entry name" value="Peptidase_S8/S53_dom_sf"/>
</dbReference>
<evidence type="ECO:0000313" key="9">
    <source>
        <dbReference type="Proteomes" id="UP000076021"/>
    </source>
</evidence>
<dbReference type="PROSITE" id="PS51892">
    <property type="entry name" value="SUBTILASE"/>
    <property type="match status" value="1"/>
</dbReference>
<dbReference type="PROSITE" id="PS00138">
    <property type="entry name" value="SUBTILASE_SER"/>
    <property type="match status" value="1"/>
</dbReference>
<keyword evidence="3 5" id="KW-0378">Hydrolase</keyword>
<dbReference type="InterPro" id="IPR050131">
    <property type="entry name" value="Peptidase_S8_subtilisin-like"/>
</dbReference>
<reference evidence="9" key="2">
    <citation type="submission" date="2016-03" db="EMBL/GenBank/DDBJ databases">
        <authorList>
            <person name="Ploux O."/>
        </authorList>
    </citation>
    <scope>NUCLEOTIDE SEQUENCE [LARGE SCALE GENOMIC DNA]</scope>
    <source>
        <strain evidence="9">PP9</strain>
    </source>
</reference>
<evidence type="ECO:0000256" key="6">
    <source>
        <dbReference type="SAM" id="SignalP"/>
    </source>
</evidence>
<evidence type="ECO:0000256" key="1">
    <source>
        <dbReference type="ARBA" id="ARBA00011073"/>
    </source>
</evidence>
<feature type="active site" description="Charge relay system" evidence="5">
    <location>
        <position position="344"/>
    </location>
</feature>
<dbReference type="EMBL" id="CP014806">
    <property type="protein sequence ID" value="AMW99059.1"/>
    <property type="molecule type" value="Genomic_DNA"/>
</dbReference>
<feature type="domain" description="Peptidase S8/S53" evidence="7">
    <location>
        <begin position="131"/>
        <end position="392"/>
    </location>
</feature>
<keyword evidence="4 5" id="KW-0720">Serine protease</keyword>
<feature type="signal peptide" evidence="6">
    <location>
        <begin position="1"/>
        <end position="27"/>
    </location>
</feature>
<dbReference type="PRINTS" id="PR00723">
    <property type="entry name" value="SUBTILISIN"/>
</dbReference>
<evidence type="ECO:0000256" key="5">
    <source>
        <dbReference type="PROSITE-ProRule" id="PRU01240"/>
    </source>
</evidence>
<keyword evidence="6" id="KW-0732">Signal</keyword>
<dbReference type="PANTHER" id="PTHR43806:SF11">
    <property type="entry name" value="CEREVISIN-RELATED"/>
    <property type="match status" value="1"/>
</dbReference>
<dbReference type="Proteomes" id="UP000076021">
    <property type="component" value="Chromosome"/>
</dbReference>
<evidence type="ECO:0000256" key="4">
    <source>
        <dbReference type="ARBA" id="ARBA00022825"/>
    </source>
</evidence>
<dbReference type="OrthoDB" id="9798386at2"/>
<accession>A0A143HCA8</accession>
<dbReference type="SUPFAM" id="SSF52743">
    <property type="entry name" value="Subtilisin-like"/>
    <property type="match status" value="1"/>
</dbReference>
<evidence type="ECO:0000256" key="2">
    <source>
        <dbReference type="ARBA" id="ARBA00022670"/>
    </source>
</evidence>
<gene>
    <name evidence="8" type="ORF">ATY39_06060</name>
</gene>
<dbReference type="Pfam" id="PF00082">
    <property type="entry name" value="Peptidase_S8"/>
    <property type="match status" value="1"/>
</dbReference>
<feature type="active site" description="Charge relay system" evidence="5">
    <location>
        <position position="183"/>
    </location>
</feature>
<name>A0A143HCA8_9BACL</name>
<dbReference type="Gene3D" id="3.40.50.200">
    <property type="entry name" value="Peptidase S8/S53 domain"/>
    <property type="match status" value="1"/>
</dbReference>
<evidence type="ECO:0000313" key="8">
    <source>
        <dbReference type="EMBL" id="AMW99059.1"/>
    </source>
</evidence>
<dbReference type="GO" id="GO:0006508">
    <property type="term" value="P:proteolysis"/>
    <property type="evidence" value="ECO:0007669"/>
    <property type="project" value="UniProtKB-KW"/>
</dbReference>
<dbReference type="KEGG" id="rst:ATY39_06060"/>
<feature type="chain" id="PRO_5007509215" description="Peptidase S8/S53 domain-containing protein" evidence="6">
    <location>
        <begin position="28"/>
        <end position="403"/>
    </location>
</feature>